<dbReference type="InterPro" id="IPR046335">
    <property type="entry name" value="LacI/GalR-like_sensor"/>
</dbReference>
<name>A0A154W7J4_9PROT</name>
<dbReference type="PROSITE" id="PS50932">
    <property type="entry name" value="HTH_LACI_2"/>
    <property type="match status" value="1"/>
</dbReference>
<dbReference type="SUPFAM" id="SSF47413">
    <property type="entry name" value="lambda repressor-like DNA-binding domains"/>
    <property type="match status" value="1"/>
</dbReference>
<dbReference type="PANTHER" id="PTHR30146">
    <property type="entry name" value="LACI-RELATED TRANSCRIPTIONAL REPRESSOR"/>
    <property type="match status" value="1"/>
</dbReference>
<dbReference type="Proteomes" id="UP000076400">
    <property type="component" value="Unassembled WGS sequence"/>
</dbReference>
<dbReference type="InterPro" id="IPR028082">
    <property type="entry name" value="Peripla_BP_I"/>
</dbReference>
<dbReference type="CDD" id="cd06267">
    <property type="entry name" value="PBP1_LacI_sugar_binding-like"/>
    <property type="match status" value="1"/>
</dbReference>
<evidence type="ECO:0000313" key="6">
    <source>
        <dbReference type="Proteomes" id="UP000076400"/>
    </source>
</evidence>
<keyword evidence="2" id="KW-0238">DNA-binding</keyword>
<dbReference type="SUPFAM" id="SSF53822">
    <property type="entry name" value="Periplasmic binding protein-like I"/>
    <property type="match status" value="1"/>
</dbReference>
<evidence type="ECO:0000256" key="3">
    <source>
        <dbReference type="ARBA" id="ARBA00023163"/>
    </source>
</evidence>
<dbReference type="Gene3D" id="1.10.260.40">
    <property type="entry name" value="lambda repressor-like DNA-binding domains"/>
    <property type="match status" value="1"/>
</dbReference>
<dbReference type="Pfam" id="PF00356">
    <property type="entry name" value="LacI"/>
    <property type="match status" value="1"/>
</dbReference>
<proteinExistence type="predicted"/>
<feature type="domain" description="HTH lacI-type" evidence="4">
    <location>
        <begin position="1"/>
        <end position="52"/>
    </location>
</feature>
<dbReference type="Gene3D" id="3.40.50.2300">
    <property type="match status" value="2"/>
</dbReference>
<evidence type="ECO:0000256" key="2">
    <source>
        <dbReference type="ARBA" id="ARBA00023125"/>
    </source>
</evidence>
<dbReference type="STRING" id="580166.AUP43_07080"/>
<dbReference type="GO" id="GO:0000976">
    <property type="term" value="F:transcription cis-regulatory region binding"/>
    <property type="evidence" value="ECO:0007669"/>
    <property type="project" value="TreeGrafter"/>
</dbReference>
<dbReference type="PANTHER" id="PTHR30146:SF109">
    <property type="entry name" value="HTH-TYPE TRANSCRIPTIONAL REGULATOR GALS"/>
    <property type="match status" value="1"/>
</dbReference>
<keyword evidence="6" id="KW-1185">Reference proteome</keyword>
<evidence type="ECO:0000313" key="5">
    <source>
        <dbReference type="EMBL" id="KZD09500.1"/>
    </source>
</evidence>
<dbReference type="GO" id="GO:0003700">
    <property type="term" value="F:DNA-binding transcription factor activity"/>
    <property type="evidence" value="ECO:0007669"/>
    <property type="project" value="TreeGrafter"/>
</dbReference>
<dbReference type="SMART" id="SM00354">
    <property type="entry name" value="HTH_LACI"/>
    <property type="match status" value="1"/>
</dbReference>
<comment type="caution">
    <text evidence="5">The sequence shown here is derived from an EMBL/GenBank/DDBJ whole genome shotgun (WGS) entry which is preliminary data.</text>
</comment>
<evidence type="ECO:0000259" key="4">
    <source>
        <dbReference type="PROSITE" id="PS50932"/>
    </source>
</evidence>
<dbReference type="AlphaFoldDB" id="A0A154W7J4"/>
<dbReference type="InterPro" id="IPR000843">
    <property type="entry name" value="HTH_LacI"/>
</dbReference>
<dbReference type="InterPro" id="IPR010982">
    <property type="entry name" value="Lambda_DNA-bd_dom_sf"/>
</dbReference>
<dbReference type="Pfam" id="PF13377">
    <property type="entry name" value="Peripla_BP_3"/>
    <property type="match status" value="1"/>
</dbReference>
<reference evidence="5 6" key="1">
    <citation type="submission" date="2015-12" db="EMBL/GenBank/DDBJ databases">
        <title>Genome sequence of Oceanibaculum pacificum MCCC 1A02656.</title>
        <authorList>
            <person name="Lu L."/>
            <person name="Lai Q."/>
            <person name="Shao Z."/>
            <person name="Qian P."/>
        </authorList>
    </citation>
    <scope>NUCLEOTIDE SEQUENCE [LARGE SCALE GENOMIC DNA]</scope>
    <source>
        <strain evidence="5 6">MCCC 1A02656</strain>
    </source>
</reference>
<dbReference type="CDD" id="cd01392">
    <property type="entry name" value="HTH_LacI"/>
    <property type="match status" value="1"/>
</dbReference>
<sequence>MAQYAGVAKSTISRVMSNDPSLNIRQDTRDRIRQAVEHLRYVPNSSARNLRTARSWSTAFVVPELDNPIFIQTMQGAQAALIERHYSMLIAHIDVNRPDRELYRRMVSGNRVEGLLVNTIQDAELLADLRRLNTQYILVNRHTDQDEHYVILDNEGGVGMAMDYLVALGHRRIGYISGPTQQYASERRYAGYLAALEAHNIAYDPGIFGVCQYDRDGAEAEAHRMLAQPDRPTAIVASNLVIASGITTAANALGLGVPEKLSIVALNDGPSAVMMTPQITAVRFPLFELGWTAATELISLIEGKVAEPIRRVLPAEKIVIRQSTAPAPQTRRRKAG</sequence>
<protein>
    <recommendedName>
        <fullName evidence="4">HTH lacI-type domain-containing protein</fullName>
    </recommendedName>
</protein>
<dbReference type="EMBL" id="LPXN01000097">
    <property type="protein sequence ID" value="KZD09500.1"/>
    <property type="molecule type" value="Genomic_DNA"/>
</dbReference>
<keyword evidence="3" id="KW-0804">Transcription</keyword>
<keyword evidence="1" id="KW-0805">Transcription regulation</keyword>
<accession>A0A154W7J4</accession>
<gene>
    <name evidence="5" type="ORF">AUP43_07080</name>
</gene>
<evidence type="ECO:0000256" key="1">
    <source>
        <dbReference type="ARBA" id="ARBA00023015"/>
    </source>
</evidence>
<organism evidence="5 6">
    <name type="scientific">Oceanibaculum pacificum</name>
    <dbReference type="NCBI Taxonomy" id="580166"/>
    <lineage>
        <taxon>Bacteria</taxon>
        <taxon>Pseudomonadati</taxon>
        <taxon>Pseudomonadota</taxon>
        <taxon>Alphaproteobacteria</taxon>
        <taxon>Rhodospirillales</taxon>
        <taxon>Oceanibaculaceae</taxon>
        <taxon>Oceanibaculum</taxon>
    </lineage>
</organism>